<dbReference type="EMBL" id="BPLQ01014262">
    <property type="protein sequence ID" value="GIY78610.1"/>
    <property type="molecule type" value="Genomic_DNA"/>
</dbReference>
<dbReference type="AlphaFoldDB" id="A0AAV4W6W9"/>
<sequence>MVYQLVRRSTNSPMGAPFFRQAADSANQRKSGREQEHLFLSALFGKGLFDGLPIRGLSEQYESANLRRIPFIFMGDPAEDNERSTFQSTVPICYRQQKSEIQMGYSNHFNK</sequence>
<dbReference type="Proteomes" id="UP001054837">
    <property type="component" value="Unassembled WGS sequence"/>
</dbReference>
<keyword evidence="2" id="KW-1185">Reference proteome</keyword>
<name>A0AAV4W6W9_9ARAC</name>
<evidence type="ECO:0000313" key="1">
    <source>
        <dbReference type="EMBL" id="GIY78610.1"/>
    </source>
</evidence>
<organism evidence="1 2">
    <name type="scientific">Caerostris darwini</name>
    <dbReference type="NCBI Taxonomy" id="1538125"/>
    <lineage>
        <taxon>Eukaryota</taxon>
        <taxon>Metazoa</taxon>
        <taxon>Ecdysozoa</taxon>
        <taxon>Arthropoda</taxon>
        <taxon>Chelicerata</taxon>
        <taxon>Arachnida</taxon>
        <taxon>Araneae</taxon>
        <taxon>Araneomorphae</taxon>
        <taxon>Entelegynae</taxon>
        <taxon>Araneoidea</taxon>
        <taxon>Araneidae</taxon>
        <taxon>Caerostris</taxon>
    </lineage>
</organism>
<reference evidence="1 2" key="1">
    <citation type="submission" date="2021-06" db="EMBL/GenBank/DDBJ databases">
        <title>Caerostris darwini draft genome.</title>
        <authorList>
            <person name="Kono N."/>
            <person name="Arakawa K."/>
        </authorList>
    </citation>
    <scope>NUCLEOTIDE SEQUENCE [LARGE SCALE GENOMIC DNA]</scope>
</reference>
<protein>
    <submittedName>
        <fullName evidence="1">Uncharacterized protein</fullName>
    </submittedName>
</protein>
<evidence type="ECO:0000313" key="2">
    <source>
        <dbReference type="Proteomes" id="UP001054837"/>
    </source>
</evidence>
<accession>A0AAV4W6W9</accession>
<gene>
    <name evidence="1" type="ORF">CDAR_393551</name>
</gene>
<proteinExistence type="predicted"/>
<comment type="caution">
    <text evidence="1">The sequence shown here is derived from an EMBL/GenBank/DDBJ whole genome shotgun (WGS) entry which is preliminary data.</text>
</comment>